<keyword evidence="1 8" id="KW-0004">4Fe-4S</keyword>
<dbReference type="Proteomes" id="UP000002517">
    <property type="component" value="Chromosome"/>
</dbReference>
<keyword evidence="6 8" id="KW-0411">Iron-sulfur</keyword>
<evidence type="ECO:0000256" key="3">
    <source>
        <dbReference type="ARBA" id="ARBA00022723"/>
    </source>
</evidence>
<comment type="subunit">
    <text evidence="8">Homodimer.</text>
</comment>
<name>Q5WUZ8_LEGPL</name>
<keyword evidence="7 8" id="KW-0456">Lyase</keyword>
<keyword evidence="2 8" id="KW-0949">S-adenosyl-L-methionine</keyword>
<comment type="cofactor">
    <cofactor evidence="8">
        <name>[4Fe-4S] cluster</name>
        <dbReference type="ChEBI" id="CHEBI:49883"/>
    </cofactor>
    <text evidence="8">Binds 1 [4Fe-4S] cluster. The cluster is coordinated with 3 cysteines and an exchangeable S-adenosyl-L-methionine.</text>
</comment>
<dbReference type="LegioList" id="lpl2019"/>
<dbReference type="GO" id="GO:0016840">
    <property type="term" value="F:carbon-nitrogen lyase activity"/>
    <property type="evidence" value="ECO:0007669"/>
    <property type="project" value="UniProtKB-UniRule"/>
</dbReference>
<dbReference type="GO" id="GO:0008616">
    <property type="term" value="P:tRNA queuosine(34) biosynthetic process"/>
    <property type="evidence" value="ECO:0007669"/>
    <property type="project" value="UniProtKB-UniRule"/>
</dbReference>
<evidence type="ECO:0000256" key="8">
    <source>
        <dbReference type="HAMAP-Rule" id="MF_00917"/>
    </source>
</evidence>
<dbReference type="PANTHER" id="PTHR42836">
    <property type="entry name" value="7-CARBOXY-7-DEAZAGUANINE SYNTHASE"/>
    <property type="match status" value="1"/>
</dbReference>
<dbReference type="NCBIfam" id="TIGR04349">
    <property type="entry name" value="rSAM_QueE_gams"/>
    <property type="match status" value="1"/>
</dbReference>
<feature type="binding site" evidence="8">
    <location>
        <position position="75"/>
    </location>
    <ligand>
        <name>substrate</name>
    </ligand>
</feature>
<comment type="cofactor">
    <cofactor evidence="8">
        <name>Mg(2+)</name>
        <dbReference type="ChEBI" id="CHEBI:18420"/>
    </cofactor>
</comment>
<dbReference type="Pfam" id="PF04055">
    <property type="entry name" value="Radical_SAM"/>
    <property type="match status" value="1"/>
</dbReference>
<accession>Q5WUZ8</accession>
<feature type="binding site" evidence="8">
    <location>
        <position position="36"/>
    </location>
    <ligand>
        <name>[4Fe-4S] cluster</name>
        <dbReference type="ChEBI" id="CHEBI:49883"/>
        <note>4Fe-4S-S-AdoMet</note>
    </ligand>
</feature>
<comment type="caution">
    <text evidence="8">Lacks conserved residue(s) required for the propagation of feature annotation.</text>
</comment>
<dbReference type="PIRSF" id="PIRSF000370">
    <property type="entry name" value="QueE"/>
    <property type="match status" value="1"/>
</dbReference>
<dbReference type="UniPathway" id="UPA00391"/>
<dbReference type="HOGENOM" id="CLU_066739_2_0_6"/>
<dbReference type="GO" id="GO:0051539">
    <property type="term" value="F:4 iron, 4 sulfur cluster binding"/>
    <property type="evidence" value="ECO:0007669"/>
    <property type="project" value="UniProtKB-UniRule"/>
</dbReference>
<dbReference type="EC" id="4.3.99.3" evidence="8"/>
<dbReference type="EMBL" id="CR628337">
    <property type="protein sequence ID" value="CAH16259.1"/>
    <property type="molecule type" value="Genomic_DNA"/>
</dbReference>
<feature type="binding site" evidence="8">
    <location>
        <begin position="17"/>
        <end position="19"/>
    </location>
    <ligand>
        <name>substrate</name>
    </ligand>
</feature>
<feature type="binding site" evidence="8">
    <location>
        <position position="45"/>
    </location>
    <ligand>
        <name>Mg(2+)</name>
        <dbReference type="ChEBI" id="CHEBI:18420"/>
    </ligand>
</feature>
<dbReference type="GO" id="GO:0000287">
    <property type="term" value="F:magnesium ion binding"/>
    <property type="evidence" value="ECO:0007669"/>
    <property type="project" value="UniProtKB-UniRule"/>
</dbReference>
<feature type="binding site" evidence="8">
    <location>
        <position position="40"/>
    </location>
    <ligand>
        <name>[4Fe-4S] cluster</name>
        <dbReference type="ChEBI" id="CHEBI:49883"/>
        <note>4Fe-4S-S-AdoMet</note>
    </ligand>
</feature>
<dbReference type="GO" id="GO:1904047">
    <property type="term" value="F:S-adenosyl-L-methionine binding"/>
    <property type="evidence" value="ECO:0007669"/>
    <property type="project" value="UniProtKB-UniRule"/>
</dbReference>
<comment type="cofactor">
    <cofactor evidence="8">
        <name>S-adenosyl-L-methionine</name>
        <dbReference type="ChEBI" id="CHEBI:59789"/>
    </cofactor>
    <text evidence="8">Binds 1 S-adenosyl-L-methionine per subunit.</text>
</comment>
<dbReference type="InterPro" id="IPR058240">
    <property type="entry name" value="rSAM_sf"/>
</dbReference>
<feature type="binding site" evidence="8">
    <location>
        <position position="32"/>
    </location>
    <ligand>
        <name>substrate</name>
    </ligand>
</feature>
<comment type="catalytic activity">
    <reaction evidence="8">
        <text>6-carboxy-5,6,7,8-tetrahydropterin + H(+) = 7-carboxy-7-carbaguanine + NH4(+)</text>
        <dbReference type="Rhea" id="RHEA:27974"/>
        <dbReference type="ChEBI" id="CHEBI:15378"/>
        <dbReference type="ChEBI" id="CHEBI:28938"/>
        <dbReference type="ChEBI" id="CHEBI:61032"/>
        <dbReference type="ChEBI" id="CHEBI:61036"/>
        <dbReference type="EC" id="4.3.99.3"/>
    </reaction>
</comment>
<evidence type="ECO:0000313" key="10">
    <source>
        <dbReference type="EMBL" id="CAH16259.1"/>
    </source>
</evidence>
<keyword evidence="3 8" id="KW-0479">Metal-binding</keyword>
<dbReference type="AlphaFoldDB" id="Q5WUZ8"/>
<keyword evidence="4 8" id="KW-0460">Magnesium</keyword>
<gene>
    <name evidence="8" type="primary">queE</name>
    <name evidence="10" type="ordered locus">lpl2019</name>
</gene>
<proteinExistence type="inferred from homology"/>
<evidence type="ECO:0000256" key="5">
    <source>
        <dbReference type="ARBA" id="ARBA00023004"/>
    </source>
</evidence>
<evidence type="ECO:0000256" key="1">
    <source>
        <dbReference type="ARBA" id="ARBA00022485"/>
    </source>
</evidence>
<dbReference type="PANTHER" id="PTHR42836:SF1">
    <property type="entry name" value="7-CARBOXY-7-DEAZAGUANINE SYNTHASE"/>
    <property type="match status" value="1"/>
</dbReference>
<comment type="similarity">
    <text evidence="8">Belongs to the radical SAM superfamily. 7-carboxy-7-deazaguanine synthase family.</text>
</comment>
<dbReference type="InterPro" id="IPR013785">
    <property type="entry name" value="Aldolase_TIM"/>
</dbReference>
<dbReference type="SUPFAM" id="SSF102114">
    <property type="entry name" value="Radical SAM enzymes"/>
    <property type="match status" value="1"/>
</dbReference>
<keyword evidence="8" id="KW-0671">Queuosine biosynthesis</keyword>
<evidence type="ECO:0000256" key="2">
    <source>
        <dbReference type="ARBA" id="ARBA00022691"/>
    </source>
</evidence>
<dbReference type="CDD" id="cd01335">
    <property type="entry name" value="Radical_SAM"/>
    <property type="match status" value="1"/>
</dbReference>
<feature type="binding site" evidence="8">
    <location>
        <begin position="42"/>
        <end position="44"/>
    </location>
    <ligand>
        <name>S-adenosyl-L-methionine</name>
        <dbReference type="ChEBI" id="CHEBI:59789"/>
    </ligand>
</feature>
<dbReference type="RefSeq" id="WP_011216000.1">
    <property type="nucleotide sequence ID" value="NC_006369.1"/>
</dbReference>
<evidence type="ECO:0000313" key="11">
    <source>
        <dbReference type="Proteomes" id="UP000002517"/>
    </source>
</evidence>
<reference evidence="10 11" key="1">
    <citation type="journal article" date="2004" name="Nat. Genet.">
        <title>Evidence in the Legionella pneumophila genome for exploitation of host cell functions and high genome plasticity.</title>
        <authorList>
            <person name="Cazalet C."/>
            <person name="Rusniok C."/>
            <person name="Bruggemann H."/>
            <person name="Zidane N."/>
            <person name="Magnier A."/>
            <person name="Ma L."/>
            <person name="Tichit M."/>
            <person name="Jarraud S."/>
            <person name="Bouchier C."/>
            <person name="Vandenesch F."/>
            <person name="Kunst F."/>
            <person name="Etienne J."/>
            <person name="Glaser P."/>
            <person name="Buchrieser C."/>
        </authorList>
    </citation>
    <scope>NUCLEOTIDE SEQUENCE [LARGE SCALE GENOMIC DNA]</scope>
    <source>
        <strain evidence="10 11">Lens</strain>
    </source>
</reference>
<evidence type="ECO:0000256" key="4">
    <source>
        <dbReference type="ARBA" id="ARBA00022842"/>
    </source>
</evidence>
<evidence type="ECO:0000256" key="6">
    <source>
        <dbReference type="ARBA" id="ARBA00023014"/>
    </source>
</evidence>
<protein>
    <recommendedName>
        <fullName evidence="8">7-carboxy-7-deazaguanine synthase</fullName>
        <shortName evidence="8">CDG synthase</shortName>
        <ecNumber evidence="8">4.3.99.3</ecNumber>
    </recommendedName>
    <alternativeName>
        <fullName evidence="8">Queuosine biosynthesis protein QueE</fullName>
    </alternativeName>
</protein>
<comment type="function">
    <text evidence="8">Catalyzes the complex heterocyclic radical-mediated conversion of 6-carboxy-5,6,7,8-tetrahydropterin (CPH4) to 7-carboxy-7-deazaguanine (CDG), a step common to the biosynthetic pathways of all 7-deazapurine-containing compounds.</text>
</comment>
<dbReference type="InterPro" id="IPR027621">
    <property type="entry name" value="rSAM_QueE_gams"/>
</dbReference>
<dbReference type="HAMAP" id="MF_00917">
    <property type="entry name" value="QueE"/>
    <property type="match status" value="1"/>
</dbReference>
<feature type="domain" description="Radical SAM core" evidence="9">
    <location>
        <begin position="23"/>
        <end position="213"/>
    </location>
</feature>
<organism evidence="10 11">
    <name type="scientific">Legionella pneumophila (strain Lens)</name>
    <dbReference type="NCBI Taxonomy" id="297245"/>
    <lineage>
        <taxon>Bacteria</taxon>
        <taxon>Pseudomonadati</taxon>
        <taxon>Pseudomonadota</taxon>
        <taxon>Gammaproteobacteria</taxon>
        <taxon>Legionellales</taxon>
        <taxon>Legionellaceae</taxon>
        <taxon>Legionella</taxon>
    </lineage>
</organism>
<feature type="binding site" evidence="8">
    <location>
        <position position="77"/>
    </location>
    <ligand>
        <name>S-adenosyl-L-methionine</name>
        <dbReference type="ChEBI" id="CHEBI:59789"/>
    </ligand>
</feature>
<dbReference type="InterPro" id="IPR024924">
    <property type="entry name" value="7-CO-7-deazaguanine_synth-like"/>
</dbReference>
<dbReference type="SFLD" id="SFLDS00029">
    <property type="entry name" value="Radical_SAM"/>
    <property type="match status" value="1"/>
</dbReference>
<dbReference type="KEGG" id="lpf:lpl2019"/>
<evidence type="ECO:0000256" key="7">
    <source>
        <dbReference type="ARBA" id="ARBA00023239"/>
    </source>
</evidence>
<keyword evidence="5 8" id="KW-0408">Iron</keyword>
<dbReference type="Gene3D" id="3.20.20.70">
    <property type="entry name" value="Aldolase class I"/>
    <property type="match status" value="1"/>
</dbReference>
<evidence type="ECO:0000259" key="9">
    <source>
        <dbReference type="PROSITE" id="PS51918"/>
    </source>
</evidence>
<feature type="binding site" evidence="8">
    <location>
        <position position="43"/>
    </location>
    <ligand>
        <name>[4Fe-4S] cluster</name>
        <dbReference type="ChEBI" id="CHEBI:49883"/>
        <note>4Fe-4S-S-AdoMet</note>
    </ligand>
</feature>
<comment type="pathway">
    <text evidence="8">Purine metabolism; 7-cyano-7-deazaguanine biosynthesis.</text>
</comment>
<dbReference type="InterPro" id="IPR007197">
    <property type="entry name" value="rSAM"/>
</dbReference>
<dbReference type="PROSITE" id="PS51918">
    <property type="entry name" value="RADICAL_SAM"/>
    <property type="match status" value="1"/>
</dbReference>
<sequence>MKRFNEQLRITEIFHSLQGESVTVGLLTVFVRLTGCPLRCQYCDTAYAFSGGEVVEIDDILNKVASYQCQHVCVTGGEPLAQPGCIPLLSKLCDAGYSVSLETSGARDIASVDQRVMIVMDLKTPDSREADKNLLSNLSFLKPTDQIKFVLCSRTDYEWACSMLSEYQLAERVQLLFSPSWNQLNPTDLANWIIQDKLPVRFQLQLHKILWNDAPGH</sequence>